<gene>
    <name evidence="2" type="ORF">SAMN05444274_11732</name>
</gene>
<keyword evidence="2" id="KW-0315">Glutamine amidotransferase</keyword>
<dbReference type="InterPro" id="IPR044668">
    <property type="entry name" value="PuuD-like"/>
</dbReference>
<evidence type="ECO:0000256" key="1">
    <source>
        <dbReference type="SAM" id="SignalP"/>
    </source>
</evidence>
<dbReference type="Gene3D" id="3.40.50.880">
    <property type="match status" value="1"/>
</dbReference>
<dbReference type="PANTHER" id="PTHR43235:SF1">
    <property type="entry name" value="GLUTAMINE AMIDOTRANSFERASE PB2B2.05-RELATED"/>
    <property type="match status" value="1"/>
</dbReference>
<dbReference type="PANTHER" id="PTHR43235">
    <property type="entry name" value="GLUTAMINE AMIDOTRANSFERASE PB2B2.05-RELATED"/>
    <property type="match status" value="1"/>
</dbReference>
<dbReference type="GO" id="GO:0016740">
    <property type="term" value="F:transferase activity"/>
    <property type="evidence" value="ECO:0007669"/>
    <property type="project" value="UniProtKB-KW"/>
</dbReference>
<feature type="signal peptide" evidence="1">
    <location>
        <begin position="1"/>
        <end position="19"/>
    </location>
</feature>
<dbReference type="STRING" id="1484053.SAMN05444274_11732"/>
<proteinExistence type="predicted"/>
<evidence type="ECO:0000313" key="2">
    <source>
        <dbReference type="EMBL" id="SHF99381.1"/>
    </source>
</evidence>
<sequence length="368" mass="42286">MKKLSYLILLLFLSTVLPAQNFFREKFDNGKKYILLANPTAGNIETINFLVNQGLLKVDLRKVHFVGVYFEHQNYDFKKSKKYIHEQELTHFDLHEFRGDLSKNKLFANNSLTEELKYVFRNSAGIFFFGGPDIPPGVYNEKNSLSVVTDPERHYFETTFLFHLLGSFHNEKFTPFLQENPDYFITGFCLGMQTMNVATGGTLIQDIPAEVYGAVTDKATLETPKENLHRNYWQNISDDTQLMGINFHPIRFTTHPFFTKRVKAGKDSSPLVLSSHHQAAEKLGKGMLVTAVSSDGKIVEALAHDTYPHVFAVQFHPEVPALYENQEKRKFHPDDAPQTYHQIIGKKGLKFHKKYWKYISKALKKAGK</sequence>
<protein>
    <submittedName>
        <fullName evidence="2">Putative glutamine amidotransferase</fullName>
    </submittedName>
</protein>
<dbReference type="AlphaFoldDB" id="A0A1M5G7E4"/>
<keyword evidence="2" id="KW-0808">Transferase</keyword>
<evidence type="ECO:0000313" key="3">
    <source>
        <dbReference type="Proteomes" id="UP000184164"/>
    </source>
</evidence>
<dbReference type="GO" id="GO:0005829">
    <property type="term" value="C:cytosol"/>
    <property type="evidence" value="ECO:0007669"/>
    <property type="project" value="TreeGrafter"/>
</dbReference>
<organism evidence="2 3">
    <name type="scientific">Mariniphaga anaerophila</name>
    <dbReference type="NCBI Taxonomy" id="1484053"/>
    <lineage>
        <taxon>Bacteria</taxon>
        <taxon>Pseudomonadati</taxon>
        <taxon>Bacteroidota</taxon>
        <taxon>Bacteroidia</taxon>
        <taxon>Marinilabiliales</taxon>
        <taxon>Prolixibacteraceae</taxon>
        <taxon>Mariniphaga</taxon>
    </lineage>
</organism>
<dbReference type="Proteomes" id="UP000184164">
    <property type="component" value="Unassembled WGS sequence"/>
</dbReference>
<dbReference type="Pfam" id="PF07722">
    <property type="entry name" value="Peptidase_C26"/>
    <property type="match status" value="1"/>
</dbReference>
<accession>A0A1M5G7E4</accession>
<feature type="chain" id="PRO_5009910362" evidence="1">
    <location>
        <begin position="20"/>
        <end position="368"/>
    </location>
</feature>
<keyword evidence="1" id="KW-0732">Signal</keyword>
<keyword evidence="3" id="KW-1185">Reference proteome</keyword>
<reference evidence="2 3" key="1">
    <citation type="submission" date="2016-11" db="EMBL/GenBank/DDBJ databases">
        <authorList>
            <person name="Jaros S."/>
            <person name="Januszkiewicz K."/>
            <person name="Wedrychowicz H."/>
        </authorList>
    </citation>
    <scope>NUCLEOTIDE SEQUENCE [LARGE SCALE GENOMIC DNA]</scope>
    <source>
        <strain evidence="2 3">DSM 26910</strain>
    </source>
</reference>
<dbReference type="InterPro" id="IPR029062">
    <property type="entry name" value="Class_I_gatase-like"/>
</dbReference>
<name>A0A1M5G7E4_9BACT</name>
<dbReference type="PROSITE" id="PS51273">
    <property type="entry name" value="GATASE_TYPE_1"/>
    <property type="match status" value="1"/>
</dbReference>
<dbReference type="EMBL" id="FQUM01000017">
    <property type="protein sequence ID" value="SHF99381.1"/>
    <property type="molecule type" value="Genomic_DNA"/>
</dbReference>
<dbReference type="InterPro" id="IPR011697">
    <property type="entry name" value="Peptidase_C26"/>
</dbReference>
<dbReference type="SUPFAM" id="SSF52317">
    <property type="entry name" value="Class I glutamine amidotransferase-like"/>
    <property type="match status" value="1"/>
</dbReference>
<dbReference type="GO" id="GO:0016811">
    <property type="term" value="F:hydrolase activity, acting on carbon-nitrogen (but not peptide) bonds, in linear amides"/>
    <property type="evidence" value="ECO:0007669"/>
    <property type="project" value="InterPro"/>
</dbReference>
<dbReference type="RefSeq" id="WP_073003534.1">
    <property type="nucleotide sequence ID" value="NZ_FQUM01000017.1"/>
</dbReference>